<accession>A0A6S4PTV0</accession>
<evidence type="ECO:0000256" key="1">
    <source>
        <dbReference type="SAM" id="Phobius"/>
    </source>
</evidence>
<feature type="transmembrane region" description="Helical" evidence="1">
    <location>
        <begin position="12"/>
        <end position="35"/>
    </location>
</feature>
<organism evidence="2">
    <name type="scientific">Vibrio vulnificus</name>
    <dbReference type="NCBI Taxonomy" id="672"/>
    <lineage>
        <taxon>Bacteria</taxon>
        <taxon>Pseudomonadati</taxon>
        <taxon>Pseudomonadota</taxon>
        <taxon>Gammaproteobacteria</taxon>
        <taxon>Vibrionales</taxon>
        <taxon>Vibrionaceae</taxon>
        <taxon>Vibrio</taxon>
    </lineage>
</organism>
<keyword evidence="1" id="KW-1133">Transmembrane helix</keyword>
<evidence type="ECO:0000313" key="2">
    <source>
        <dbReference type="EMBL" id="BBE38962.1"/>
    </source>
</evidence>
<keyword evidence="1" id="KW-0812">Transmembrane</keyword>
<name>A0A6S4PTV0_VIBVL</name>
<sequence>MLNHLKSAGYGISFFPQLFGFVFVGKSASLGAVFWTSILGR</sequence>
<dbReference type="AlphaFoldDB" id="A0A6S4PTV0"/>
<reference evidence="2" key="1">
    <citation type="submission" date="2011-01" db="EMBL/GenBank/DDBJ databases">
        <title>Evolutionary Significance of Chromosomal Super-Integrons in Vibrio vulnificus Strains.</title>
        <authorList>
            <person name="Shu H.Y."/>
            <person name="Wu K.M."/>
            <person name="Liu T.T."/>
            <person name="Liu Y.M."/>
            <person name="Liao T.L."/>
            <person name="Hor L.I."/>
            <person name="Tsai S.F."/>
            <person name="Chen C.Y."/>
        </authorList>
    </citation>
    <scope>NUCLEOTIDE SEQUENCE</scope>
    <source>
        <strain evidence="2">CG021</strain>
    </source>
</reference>
<protein>
    <submittedName>
        <fullName evidence="2">Uncharacterized protein</fullName>
    </submittedName>
</protein>
<keyword evidence="1" id="KW-0472">Membrane</keyword>
<dbReference type="EMBL" id="AB609752">
    <property type="protein sequence ID" value="BBE38962.1"/>
    <property type="molecule type" value="Genomic_DNA"/>
</dbReference>
<proteinExistence type="predicted"/>